<dbReference type="PANTHER" id="PTHR45749">
    <property type="match status" value="1"/>
</dbReference>
<evidence type="ECO:0000313" key="3">
    <source>
        <dbReference type="Proteomes" id="UP000765507"/>
    </source>
</evidence>
<dbReference type="PANTHER" id="PTHR45749:SF35">
    <property type="entry name" value="AC-LIKE TRANSPOSASE-RELATED"/>
    <property type="match status" value="1"/>
</dbReference>
<dbReference type="InterPro" id="IPR012337">
    <property type="entry name" value="RNaseH-like_sf"/>
</dbReference>
<comment type="caution">
    <text evidence="2">The sequence shown here is derived from an EMBL/GenBank/DDBJ whole genome shotgun (WGS) entry which is preliminary data.</text>
</comment>
<evidence type="ECO:0000259" key="1">
    <source>
        <dbReference type="Pfam" id="PF05699"/>
    </source>
</evidence>
<dbReference type="SUPFAM" id="SSF53098">
    <property type="entry name" value="Ribonuclease H-like"/>
    <property type="match status" value="1"/>
</dbReference>
<dbReference type="Pfam" id="PF05699">
    <property type="entry name" value="Dimer_Tnp_hAT"/>
    <property type="match status" value="1"/>
</dbReference>
<name>A0A8T1S5B1_CHESE</name>
<protein>
    <recommendedName>
        <fullName evidence="1">HAT C-terminal dimerisation domain-containing protein</fullName>
    </recommendedName>
</protein>
<dbReference type="EMBL" id="JAHGAV010000767">
    <property type="protein sequence ID" value="KAG6923774.1"/>
    <property type="molecule type" value="Genomic_DNA"/>
</dbReference>
<proteinExistence type="predicted"/>
<dbReference type="GO" id="GO:0046983">
    <property type="term" value="F:protein dimerization activity"/>
    <property type="evidence" value="ECO:0007669"/>
    <property type="project" value="InterPro"/>
</dbReference>
<dbReference type="Proteomes" id="UP000765507">
    <property type="component" value="Unassembled WGS sequence"/>
</dbReference>
<reference evidence="2 3" key="1">
    <citation type="journal article" date="2020" name="G3 (Bethesda)">
        <title>Draft Genome of the Common Snapping Turtle, Chelydra serpentina, a Model for Phenotypic Plasticity in Reptiles.</title>
        <authorList>
            <person name="Das D."/>
            <person name="Singh S.K."/>
            <person name="Bierstedt J."/>
            <person name="Erickson A."/>
            <person name="Galli G.L.J."/>
            <person name="Crossley D.A. 2nd"/>
            <person name="Rhen T."/>
        </authorList>
    </citation>
    <scope>NUCLEOTIDE SEQUENCE [LARGE SCALE GENOMIC DNA]</scope>
    <source>
        <strain evidence="2">KW</strain>
    </source>
</reference>
<evidence type="ECO:0000313" key="2">
    <source>
        <dbReference type="EMBL" id="KAG6923774.1"/>
    </source>
</evidence>
<organism evidence="2 3">
    <name type="scientific">Chelydra serpentina</name>
    <name type="common">Snapping turtle</name>
    <name type="synonym">Testudo serpentina</name>
    <dbReference type="NCBI Taxonomy" id="8475"/>
    <lineage>
        <taxon>Eukaryota</taxon>
        <taxon>Metazoa</taxon>
        <taxon>Chordata</taxon>
        <taxon>Craniata</taxon>
        <taxon>Vertebrata</taxon>
        <taxon>Euteleostomi</taxon>
        <taxon>Archelosauria</taxon>
        <taxon>Testudinata</taxon>
        <taxon>Testudines</taxon>
        <taxon>Cryptodira</taxon>
        <taxon>Durocryptodira</taxon>
        <taxon>Americhelydia</taxon>
        <taxon>Chelydroidea</taxon>
        <taxon>Chelydridae</taxon>
        <taxon>Chelydra</taxon>
    </lineage>
</organism>
<dbReference type="AlphaFoldDB" id="A0A8T1S5B1"/>
<sequence>WAESYPNLEIALRIFLCLPVTGASCKRSFSKLKLLKNYPRATTGQERLTNMSILSIEHEVANNINFDAVID</sequence>
<keyword evidence="3" id="KW-1185">Reference proteome</keyword>
<dbReference type="InterPro" id="IPR008906">
    <property type="entry name" value="HATC_C_dom"/>
</dbReference>
<feature type="non-terminal residue" evidence="2">
    <location>
        <position position="1"/>
    </location>
</feature>
<dbReference type="OrthoDB" id="10062065at2759"/>
<gene>
    <name evidence="2" type="ORF">G0U57_019311</name>
</gene>
<accession>A0A8T1S5B1</accession>
<feature type="domain" description="HAT C-terminal dimerisation" evidence="1">
    <location>
        <begin position="3"/>
        <end position="59"/>
    </location>
</feature>